<dbReference type="STRING" id="97972.A0A2V1DCA4"/>
<dbReference type="EMBL" id="KZ805487">
    <property type="protein sequence ID" value="PVH95681.1"/>
    <property type="molecule type" value="Genomic_DNA"/>
</dbReference>
<reference evidence="1 2" key="1">
    <citation type="journal article" date="2018" name="Sci. Rep.">
        <title>Comparative genomics provides insights into the lifestyle and reveals functional heterogeneity of dark septate endophytic fungi.</title>
        <authorList>
            <person name="Knapp D.G."/>
            <person name="Nemeth J.B."/>
            <person name="Barry K."/>
            <person name="Hainaut M."/>
            <person name="Henrissat B."/>
            <person name="Johnson J."/>
            <person name="Kuo A."/>
            <person name="Lim J.H.P."/>
            <person name="Lipzen A."/>
            <person name="Nolan M."/>
            <person name="Ohm R.A."/>
            <person name="Tamas L."/>
            <person name="Grigoriev I.V."/>
            <person name="Spatafora J.W."/>
            <person name="Nagy L.G."/>
            <person name="Kovacs G.M."/>
        </authorList>
    </citation>
    <scope>NUCLEOTIDE SEQUENCE [LARGE SCALE GENOMIC DNA]</scope>
    <source>
        <strain evidence="1 2">DSE2036</strain>
    </source>
</reference>
<sequence length="137" mass="16121">MSTQEVIRCYRHLYRHGLRAVQFSKPARFVFRNRLRRAFQRPSPNTEFNLQKVQNTIEFLKYATTHNGLEHKILKNLLVAWRNQEFGGKSQAPKKAPTPEELRIKTTAYDAFNHNIEMLNESMDMCIPAVTVRDPNF</sequence>
<proteinExistence type="predicted"/>
<evidence type="ECO:0000313" key="2">
    <source>
        <dbReference type="Proteomes" id="UP000244855"/>
    </source>
</evidence>
<protein>
    <submittedName>
        <fullName evidence="1">DUF1763-domain-containing protein</fullName>
    </submittedName>
</protein>
<evidence type="ECO:0000313" key="1">
    <source>
        <dbReference type="EMBL" id="PVH95681.1"/>
    </source>
</evidence>
<organism evidence="1 2">
    <name type="scientific">Periconia macrospinosa</name>
    <dbReference type="NCBI Taxonomy" id="97972"/>
    <lineage>
        <taxon>Eukaryota</taxon>
        <taxon>Fungi</taxon>
        <taxon>Dikarya</taxon>
        <taxon>Ascomycota</taxon>
        <taxon>Pezizomycotina</taxon>
        <taxon>Dothideomycetes</taxon>
        <taxon>Pleosporomycetidae</taxon>
        <taxon>Pleosporales</taxon>
        <taxon>Massarineae</taxon>
        <taxon>Periconiaceae</taxon>
        <taxon>Periconia</taxon>
    </lineage>
</organism>
<accession>A0A2V1DCA4</accession>
<dbReference type="Proteomes" id="UP000244855">
    <property type="component" value="Unassembled WGS sequence"/>
</dbReference>
<gene>
    <name evidence="1" type="ORF">DM02DRAFT_645193</name>
</gene>
<name>A0A2V1DCA4_9PLEO</name>
<dbReference type="AlphaFoldDB" id="A0A2V1DCA4"/>
<keyword evidence="2" id="KW-1185">Reference proteome</keyword>
<dbReference type="OrthoDB" id="4392610at2759"/>